<evidence type="ECO:0000313" key="4">
    <source>
        <dbReference type="Proteomes" id="UP000472839"/>
    </source>
</evidence>
<evidence type="ECO:0000313" key="2">
    <source>
        <dbReference type="EMBL" id="KAB7891925.1"/>
    </source>
</evidence>
<gene>
    <name evidence="2" type="ORF">GBG18_04875</name>
    <name evidence="1" type="ORF">GBG19_07325</name>
</gene>
<comment type="caution">
    <text evidence="1">The sequence shown here is derived from an EMBL/GenBank/DDBJ whole genome shotgun (WGS) entry which is preliminary data.</text>
</comment>
<dbReference type="EMBL" id="WFKJ01000010">
    <property type="protein sequence ID" value="KAB7891925.1"/>
    <property type="molecule type" value="Genomic_DNA"/>
</dbReference>
<dbReference type="Proteomes" id="UP000472839">
    <property type="component" value="Unassembled WGS sequence"/>
</dbReference>
<dbReference type="EMBL" id="WFKK01000018">
    <property type="protein sequence ID" value="KAB7888992.1"/>
    <property type="molecule type" value="Genomic_DNA"/>
</dbReference>
<protein>
    <submittedName>
        <fullName evidence="1">Uncharacterized protein</fullName>
    </submittedName>
</protein>
<dbReference type="Proteomes" id="UP000461010">
    <property type="component" value="Unassembled WGS sequence"/>
</dbReference>
<evidence type="ECO:0000313" key="1">
    <source>
        <dbReference type="EMBL" id="KAB7888992.1"/>
    </source>
</evidence>
<dbReference type="AlphaFoldDB" id="A0A6L4WSN4"/>
<organism evidence="1 4">
    <name type="scientific">Poseidonibacter ostreae</name>
    <dbReference type="NCBI Taxonomy" id="2654171"/>
    <lineage>
        <taxon>Bacteria</taxon>
        <taxon>Pseudomonadati</taxon>
        <taxon>Campylobacterota</taxon>
        <taxon>Epsilonproteobacteria</taxon>
        <taxon>Campylobacterales</taxon>
        <taxon>Arcobacteraceae</taxon>
        <taxon>Poseidonibacter</taxon>
    </lineage>
</organism>
<evidence type="ECO:0000313" key="3">
    <source>
        <dbReference type="Proteomes" id="UP000461010"/>
    </source>
</evidence>
<dbReference type="RefSeq" id="WP_152188924.1">
    <property type="nucleotide sequence ID" value="NZ_WFKI01000028.1"/>
</dbReference>
<name>A0A6L4WSN4_9BACT</name>
<keyword evidence="3" id="KW-1185">Reference proteome</keyword>
<sequence>MSIKKLNVQLTNKLKKLDQLKDKKNKCVNDQHTFENDSLDYENDKKYIKLIDLDFDLAYKIEQIEKDIKSLRNKINYRKRISNVS</sequence>
<accession>A0A6L4WSN4</accession>
<reference evidence="3 4" key="1">
    <citation type="submission" date="2019-10" db="EMBL/GenBank/DDBJ databases">
        <title>Poseidonibacter ostreae sp. nov., isolated from the gut of the Ostrea denselamellosa.</title>
        <authorList>
            <person name="Choi A."/>
        </authorList>
    </citation>
    <scope>NUCLEOTIDE SEQUENCE [LARGE SCALE GENOMIC DNA]</scope>
    <source>
        <strain evidence="1 4">SJOD-M-33</strain>
        <strain evidence="2 3">SJOD-M-5</strain>
    </source>
</reference>
<proteinExistence type="predicted"/>